<dbReference type="RefSeq" id="WP_354281296.1">
    <property type="nucleotide sequence ID" value="NZ_JBEPMK010000005.1"/>
</dbReference>
<proteinExistence type="predicted"/>
<accession>A0ABV2JLR5</accession>
<evidence type="ECO:0000313" key="1">
    <source>
        <dbReference type="EMBL" id="MET3644856.1"/>
    </source>
</evidence>
<dbReference type="EMBL" id="JBEPMK010000005">
    <property type="protein sequence ID" value="MET3644856.1"/>
    <property type="molecule type" value="Genomic_DNA"/>
</dbReference>
<comment type="caution">
    <text evidence="1">The sequence shown here is derived from an EMBL/GenBank/DDBJ whole genome shotgun (WGS) entry which is preliminary data.</text>
</comment>
<dbReference type="Proteomes" id="UP001549055">
    <property type="component" value="Unassembled WGS sequence"/>
</dbReference>
<sequence length="65" mass="7317">MMSQLINLVHLSHIKEGNSIMENTYVKDFTSSYLINGEEIFVTAPARFSAITDELLIDEELGDVL</sequence>
<gene>
    <name evidence="1" type="ORF">ABID27_001487</name>
</gene>
<name>A0ABV2JLR5_9STRE</name>
<organism evidence="1 2">
    <name type="scientific">Streptococcus gallinaceus</name>
    <dbReference type="NCBI Taxonomy" id="165758"/>
    <lineage>
        <taxon>Bacteria</taxon>
        <taxon>Bacillati</taxon>
        <taxon>Bacillota</taxon>
        <taxon>Bacilli</taxon>
        <taxon>Lactobacillales</taxon>
        <taxon>Streptococcaceae</taxon>
        <taxon>Streptococcus</taxon>
    </lineage>
</organism>
<evidence type="ECO:0000313" key="2">
    <source>
        <dbReference type="Proteomes" id="UP001549055"/>
    </source>
</evidence>
<keyword evidence="2" id="KW-1185">Reference proteome</keyword>
<reference evidence="1 2" key="1">
    <citation type="submission" date="2024-06" db="EMBL/GenBank/DDBJ databases">
        <title>Genomic Encyclopedia of Type Strains, Phase IV (KMG-IV): sequencing the most valuable type-strain genomes for metagenomic binning, comparative biology and taxonomic classification.</title>
        <authorList>
            <person name="Goeker M."/>
        </authorList>
    </citation>
    <scope>NUCLEOTIDE SEQUENCE [LARGE SCALE GENOMIC DNA]</scope>
    <source>
        <strain evidence="1 2">DSM 15349</strain>
    </source>
</reference>
<protein>
    <submittedName>
        <fullName evidence="1">Uncharacterized protein</fullName>
    </submittedName>
</protein>